<dbReference type="RefSeq" id="WP_018213670.1">
    <property type="nucleotide sequence ID" value="NZ_FRDN01000017.1"/>
</dbReference>
<gene>
    <name evidence="2" type="ORF">SAMN02745215_04613</name>
</gene>
<evidence type="ECO:0000313" key="2">
    <source>
        <dbReference type="EMBL" id="SHN86383.1"/>
    </source>
</evidence>
<feature type="coiled-coil region" evidence="1">
    <location>
        <begin position="148"/>
        <end position="272"/>
    </location>
</feature>
<evidence type="ECO:0000256" key="1">
    <source>
        <dbReference type="SAM" id="Coils"/>
    </source>
</evidence>
<name>A0A1M7UTQ9_9FIRM</name>
<organism evidence="2 3">
    <name type="scientific">Desulfitobacterium chlororespirans DSM 11544</name>
    <dbReference type="NCBI Taxonomy" id="1121395"/>
    <lineage>
        <taxon>Bacteria</taxon>
        <taxon>Bacillati</taxon>
        <taxon>Bacillota</taxon>
        <taxon>Clostridia</taxon>
        <taxon>Eubacteriales</taxon>
        <taxon>Desulfitobacteriaceae</taxon>
        <taxon>Desulfitobacterium</taxon>
    </lineage>
</organism>
<evidence type="ECO:0000313" key="3">
    <source>
        <dbReference type="Proteomes" id="UP000184010"/>
    </source>
</evidence>
<keyword evidence="1" id="KW-0175">Coiled coil</keyword>
<proteinExistence type="predicted"/>
<dbReference type="Proteomes" id="UP000184010">
    <property type="component" value="Unassembled WGS sequence"/>
</dbReference>
<dbReference type="EMBL" id="FRDN01000017">
    <property type="protein sequence ID" value="SHN86383.1"/>
    <property type="molecule type" value="Genomic_DNA"/>
</dbReference>
<protein>
    <submittedName>
        <fullName evidence="2">Uncharacterized protein</fullName>
    </submittedName>
</protein>
<reference evidence="3" key="1">
    <citation type="submission" date="2016-12" db="EMBL/GenBank/DDBJ databases">
        <authorList>
            <person name="Varghese N."/>
            <person name="Submissions S."/>
        </authorList>
    </citation>
    <scope>NUCLEOTIDE SEQUENCE [LARGE SCALE GENOMIC DNA]</scope>
    <source>
        <strain evidence="3">DSM 11544</strain>
    </source>
</reference>
<keyword evidence="3" id="KW-1185">Reference proteome</keyword>
<sequence>MAESTKAFKISDELKTKINTTIQASGLQDKEWIESVTNLWVMQDVKIGLPNFKQDISELELHTKRINELVINMIERAAHEKEEISRQVLELSTEKNELLQKIDFMEKEIKAQLKANEEADIHHLKEKEESERLIRQMEEATWHNNLLIQEYKEKNDTLMGLVNEYKAAYEEKNSLKHEVDRLNQTLVTLKGELEHNVQAVEALKKAHKDELERMAEKKDIERERERLTLQSDYQNKIQSLSEESTEKIRMLYEKIEQLHKEYQAEIAGLRERLQGEK</sequence>
<dbReference type="AlphaFoldDB" id="A0A1M7UTQ9"/>
<accession>A0A1M7UTQ9</accession>
<dbReference type="STRING" id="1121395.SAMN02745215_04613"/>
<feature type="coiled-coil region" evidence="1">
    <location>
        <begin position="74"/>
        <end position="115"/>
    </location>
</feature>